<dbReference type="Pfam" id="PF13483">
    <property type="entry name" value="Lactamase_B_3"/>
    <property type="match status" value="1"/>
</dbReference>
<name>Q10VY1_TRIEI</name>
<dbReference type="eggNOG" id="COG2220">
    <property type="taxonomic scope" value="Bacteria"/>
</dbReference>
<dbReference type="Gene3D" id="3.60.15.10">
    <property type="entry name" value="Ribonuclease Z/Hydroxyacylglutathione hydrolase-like"/>
    <property type="match status" value="1"/>
</dbReference>
<organism evidence="1">
    <name type="scientific">Trichodesmium erythraeum (strain IMS101)</name>
    <dbReference type="NCBI Taxonomy" id="203124"/>
    <lineage>
        <taxon>Bacteria</taxon>
        <taxon>Bacillati</taxon>
        <taxon>Cyanobacteriota</taxon>
        <taxon>Cyanophyceae</taxon>
        <taxon>Oscillatoriophycideae</taxon>
        <taxon>Oscillatoriales</taxon>
        <taxon>Microcoleaceae</taxon>
        <taxon>Trichodesmium</taxon>
    </lineage>
</organism>
<accession>Q10VY1</accession>
<dbReference type="SUPFAM" id="SSF56281">
    <property type="entry name" value="Metallo-hydrolase/oxidoreductase"/>
    <property type="match status" value="1"/>
</dbReference>
<evidence type="ECO:0000313" key="1">
    <source>
        <dbReference type="EMBL" id="ABG53593.1"/>
    </source>
</evidence>
<evidence type="ECO:0008006" key="2">
    <source>
        <dbReference type="Google" id="ProtNLM"/>
    </source>
</evidence>
<dbReference type="PANTHER" id="PTHR36142:SF2">
    <property type="entry name" value="METALLO-HYDROLASE_OXIDOREDUCTASE SUPERFAMILY PROTEIN"/>
    <property type="match status" value="1"/>
</dbReference>
<dbReference type="AlphaFoldDB" id="Q10VY1"/>
<dbReference type="KEGG" id="ter:Tery_4620"/>
<proteinExistence type="predicted"/>
<dbReference type="RefSeq" id="WP_011613910.1">
    <property type="nucleotide sequence ID" value="NC_008312.1"/>
</dbReference>
<dbReference type="OrthoDB" id="507726at2"/>
<protein>
    <recommendedName>
        <fullName evidence="2">MBL fold metallo-hydrolase</fullName>
    </recommendedName>
</protein>
<dbReference type="PANTHER" id="PTHR36142">
    <property type="entry name" value="METALLO-HYDROLASE/OXIDOREDUCTASE SUPERFAMILY PROTEIN"/>
    <property type="match status" value="1"/>
</dbReference>
<dbReference type="HOGENOM" id="CLU_055726_0_0_3"/>
<dbReference type="InterPro" id="IPR036866">
    <property type="entry name" value="RibonucZ/Hydroxyglut_hydro"/>
</dbReference>
<reference evidence="1" key="1">
    <citation type="submission" date="2006-06" db="EMBL/GenBank/DDBJ databases">
        <title>Complete sequence of Trichodesmium erythraeum IMS101.</title>
        <authorList>
            <consortium name="US DOE Joint Genome Institute"/>
            <person name="Copeland A."/>
            <person name="Lucas S."/>
            <person name="Lapidus A."/>
            <person name="Barry K."/>
            <person name="Detter J.C."/>
            <person name="Glavina del Rio T."/>
            <person name="Hammon N."/>
            <person name="Israni S."/>
            <person name="Dalin E."/>
            <person name="Tice H."/>
            <person name="Pitluck S."/>
            <person name="Kiss H."/>
            <person name="Munk A.C."/>
            <person name="Brettin T."/>
            <person name="Bruce D."/>
            <person name="Han C."/>
            <person name="Tapia R."/>
            <person name="Gilna P."/>
            <person name="Schmutz J."/>
            <person name="Larimer F."/>
            <person name="Land M."/>
            <person name="Hauser L."/>
            <person name="Kyrpides N."/>
            <person name="Kim E."/>
            <person name="Richardson P."/>
        </authorList>
    </citation>
    <scope>NUCLEOTIDE SEQUENCE [LARGE SCALE GENOMIC DNA]</scope>
    <source>
        <strain evidence="1">IMS101</strain>
    </source>
</reference>
<dbReference type="STRING" id="203124.Tery_4620"/>
<sequence length="259" mass="28797">MHLTWLDSNSWLIEIRSKQILIDPWLVGPLVFGNLSWLFKGERLTPRNIPEKVDLIVLSQGLEDHAHPETLKQLDKNIPVVASPAAAKVVQELGYSQVITLEHGHTYAFENSIEIRAVPGSLVGPTLVENGYILKDLSTGNTIYYEPHGSHSEKIKEFAPVDVVISPVISLNLPLVGPIIKGNESALQVAQWLEPQIMLPTAAGGDIDFQGLLIFFLKEKGNIKEIQSQLVKSNLATKIIEPKPGERFELELEERVLTH</sequence>
<gene>
    <name evidence="1" type="ordered locus">Tery_4620</name>
</gene>
<dbReference type="EMBL" id="CP000393">
    <property type="protein sequence ID" value="ABG53593.1"/>
    <property type="molecule type" value="Genomic_DNA"/>
</dbReference>